<dbReference type="OrthoDB" id="6431520at2759"/>
<comment type="caution">
    <text evidence="1">The sequence shown here is derived from an EMBL/GenBank/DDBJ whole genome shotgun (WGS) entry which is preliminary data.</text>
</comment>
<gene>
    <name evidence="1" type="ORF">AVEN_156653_1</name>
</gene>
<accession>A0A4Y2KKQ9</accession>
<reference evidence="1 2" key="1">
    <citation type="journal article" date="2019" name="Sci. Rep.">
        <title>Orb-weaving spider Araneus ventricosus genome elucidates the spidroin gene catalogue.</title>
        <authorList>
            <person name="Kono N."/>
            <person name="Nakamura H."/>
            <person name="Ohtoshi R."/>
            <person name="Moran D.A.P."/>
            <person name="Shinohara A."/>
            <person name="Yoshida Y."/>
            <person name="Fujiwara M."/>
            <person name="Mori M."/>
            <person name="Tomita M."/>
            <person name="Arakawa K."/>
        </authorList>
    </citation>
    <scope>NUCLEOTIDE SEQUENCE [LARGE SCALE GENOMIC DNA]</scope>
</reference>
<sequence length="89" mass="9828">MLNDGVILLSCTARQYPYCSQNSRIAAKIQVVSLNPPPYSPDLAPNLGTKHLSVTRFSSNSDAEKAVENWLNGKGRDFYQAGFKKLVLI</sequence>
<keyword evidence="2" id="KW-1185">Reference proteome</keyword>
<protein>
    <recommendedName>
        <fullName evidence="3">Tc1-like transposase DDE domain-containing protein</fullName>
    </recommendedName>
</protein>
<proteinExistence type="predicted"/>
<dbReference type="EMBL" id="BGPR01004706">
    <property type="protein sequence ID" value="GBN02490.1"/>
    <property type="molecule type" value="Genomic_DNA"/>
</dbReference>
<dbReference type="AlphaFoldDB" id="A0A4Y2KKQ9"/>
<name>A0A4Y2KKQ9_ARAVE</name>
<dbReference type="Proteomes" id="UP000499080">
    <property type="component" value="Unassembled WGS sequence"/>
</dbReference>
<evidence type="ECO:0000313" key="2">
    <source>
        <dbReference type="Proteomes" id="UP000499080"/>
    </source>
</evidence>
<evidence type="ECO:0008006" key="3">
    <source>
        <dbReference type="Google" id="ProtNLM"/>
    </source>
</evidence>
<organism evidence="1 2">
    <name type="scientific">Araneus ventricosus</name>
    <name type="common">Orbweaver spider</name>
    <name type="synonym">Epeira ventricosa</name>
    <dbReference type="NCBI Taxonomy" id="182803"/>
    <lineage>
        <taxon>Eukaryota</taxon>
        <taxon>Metazoa</taxon>
        <taxon>Ecdysozoa</taxon>
        <taxon>Arthropoda</taxon>
        <taxon>Chelicerata</taxon>
        <taxon>Arachnida</taxon>
        <taxon>Araneae</taxon>
        <taxon>Araneomorphae</taxon>
        <taxon>Entelegynae</taxon>
        <taxon>Araneoidea</taxon>
        <taxon>Araneidae</taxon>
        <taxon>Araneus</taxon>
    </lineage>
</organism>
<evidence type="ECO:0000313" key="1">
    <source>
        <dbReference type="EMBL" id="GBN02490.1"/>
    </source>
</evidence>